<protein>
    <submittedName>
        <fullName evidence="8">Cutinase</fullName>
    </submittedName>
</protein>
<keyword evidence="9" id="KW-1185">Reference proteome</keyword>
<keyword evidence="7" id="KW-0732">Signal</keyword>
<dbReference type="PANTHER" id="PTHR33630">
    <property type="entry name" value="CUTINASE RV1984C-RELATED-RELATED"/>
    <property type="match status" value="1"/>
</dbReference>
<keyword evidence="6" id="KW-0812">Transmembrane</keyword>
<keyword evidence="4" id="KW-1015">Disulfide bond</keyword>
<keyword evidence="3" id="KW-0378">Hydrolase</keyword>
<name>A0A370IBT6_9NOCA</name>
<accession>A0A370IBT6</accession>
<evidence type="ECO:0000256" key="5">
    <source>
        <dbReference type="SAM" id="MobiDB-lite"/>
    </source>
</evidence>
<feature type="chain" id="PRO_5016969290" evidence="7">
    <location>
        <begin position="27"/>
        <end position="572"/>
    </location>
</feature>
<dbReference type="Gene3D" id="3.40.50.1820">
    <property type="entry name" value="alpha/beta hydrolase"/>
    <property type="match status" value="1"/>
</dbReference>
<proteinExistence type="inferred from homology"/>
<dbReference type="Pfam" id="PF01083">
    <property type="entry name" value="Cutinase"/>
    <property type="match status" value="1"/>
</dbReference>
<evidence type="ECO:0000313" key="8">
    <source>
        <dbReference type="EMBL" id="RDI66864.1"/>
    </source>
</evidence>
<dbReference type="AlphaFoldDB" id="A0A370IBT6"/>
<keyword evidence="2" id="KW-0719">Serine esterase</keyword>
<keyword evidence="6" id="KW-1133">Transmembrane helix</keyword>
<dbReference type="SMART" id="SM01110">
    <property type="entry name" value="Cutinase"/>
    <property type="match status" value="1"/>
</dbReference>
<dbReference type="STRING" id="1210086.GCA_001613105_01813"/>
<dbReference type="EMBL" id="QQBC01000004">
    <property type="protein sequence ID" value="RDI66864.1"/>
    <property type="molecule type" value="Genomic_DNA"/>
</dbReference>
<evidence type="ECO:0000256" key="2">
    <source>
        <dbReference type="ARBA" id="ARBA00022487"/>
    </source>
</evidence>
<feature type="signal peptide" evidence="7">
    <location>
        <begin position="1"/>
        <end position="26"/>
    </location>
</feature>
<dbReference type="Proteomes" id="UP000254869">
    <property type="component" value="Unassembled WGS sequence"/>
</dbReference>
<dbReference type="RefSeq" id="WP_169813695.1">
    <property type="nucleotide sequence ID" value="NZ_QQBC01000004.1"/>
</dbReference>
<dbReference type="PANTHER" id="PTHR33630:SF9">
    <property type="entry name" value="CUTINASE 4"/>
    <property type="match status" value="1"/>
</dbReference>
<feature type="transmembrane region" description="Helical" evidence="6">
    <location>
        <begin position="528"/>
        <end position="549"/>
    </location>
</feature>
<dbReference type="GO" id="GO:0052689">
    <property type="term" value="F:carboxylic ester hydrolase activity"/>
    <property type="evidence" value="ECO:0007669"/>
    <property type="project" value="UniProtKB-KW"/>
</dbReference>
<keyword evidence="6" id="KW-0472">Membrane</keyword>
<feature type="region of interest" description="Disordered" evidence="5">
    <location>
        <begin position="460"/>
        <end position="503"/>
    </location>
</feature>
<organism evidence="8 9">
    <name type="scientific">Nocardia pseudobrasiliensis</name>
    <dbReference type="NCBI Taxonomy" id="45979"/>
    <lineage>
        <taxon>Bacteria</taxon>
        <taxon>Bacillati</taxon>
        <taxon>Actinomycetota</taxon>
        <taxon>Actinomycetes</taxon>
        <taxon>Mycobacteriales</taxon>
        <taxon>Nocardiaceae</taxon>
        <taxon>Nocardia</taxon>
    </lineage>
</organism>
<gene>
    <name evidence="8" type="ORF">DFR76_104617</name>
</gene>
<evidence type="ECO:0000256" key="4">
    <source>
        <dbReference type="ARBA" id="ARBA00023157"/>
    </source>
</evidence>
<evidence type="ECO:0000256" key="3">
    <source>
        <dbReference type="ARBA" id="ARBA00022801"/>
    </source>
</evidence>
<comment type="similarity">
    <text evidence="1">Belongs to the cutinase family.</text>
</comment>
<comment type="caution">
    <text evidence="8">The sequence shown here is derived from an EMBL/GenBank/DDBJ whole genome shotgun (WGS) entry which is preliminary data.</text>
</comment>
<feature type="region of interest" description="Disordered" evidence="5">
    <location>
        <begin position="173"/>
        <end position="196"/>
    </location>
</feature>
<evidence type="ECO:0000256" key="1">
    <source>
        <dbReference type="ARBA" id="ARBA00007534"/>
    </source>
</evidence>
<dbReference type="InterPro" id="IPR029058">
    <property type="entry name" value="AB_hydrolase_fold"/>
</dbReference>
<dbReference type="InterPro" id="IPR000675">
    <property type="entry name" value="Cutinase/axe"/>
</dbReference>
<reference evidence="8 9" key="1">
    <citation type="submission" date="2018-07" db="EMBL/GenBank/DDBJ databases">
        <title>Genomic Encyclopedia of Type Strains, Phase IV (KMG-IV): sequencing the most valuable type-strain genomes for metagenomic binning, comparative biology and taxonomic classification.</title>
        <authorList>
            <person name="Goeker M."/>
        </authorList>
    </citation>
    <scope>NUCLEOTIDE SEQUENCE [LARGE SCALE GENOMIC DNA]</scope>
    <source>
        <strain evidence="8 9">DSM 44290</strain>
    </source>
</reference>
<dbReference type="SUPFAM" id="SSF53474">
    <property type="entry name" value="alpha/beta-Hydrolases"/>
    <property type="match status" value="1"/>
</dbReference>
<sequence>MTSVVRRGVTAALVLPTVGVVAVANADPQSISVPLQGCPGLYVLAVQGTGQSAPDAPVSLDSGMLAAVLEPVLGTARGLVARAYVPYDAAFGGAVPGGVVPYSVSVTGGLEHLRQMAVDVVRKCPDSELAMVGYSQGAHVVSMFAQEVGQGRSEVPADRVAAVALIADPTRRPGAPLFPGSPGRRSPAAAPGTAGTEVARLQPFPQQSLSGGGIGPDQDIAVDFGALSGRVASLCMAGDLACDAPADLPMLRTIVNIAGQADLDPNDPMAAFTSILKALQDMAVKTAVDVADRDLAGQSLGTLSLSRQTPLSQRLAEMSDPRTQPADAAASRTLLKLGTSVLNTLIALTGATLTTDEVAYVTAAADPLDGVRRLAEKVVQSVRRPIPKAHAFHLFTQMFDAVAQLLDDTLSAADPDIWTQYLDTGRQHGAYVFASAGGRSAVQFVADWFTALARDLSDPRVPAAQPNRPTPQSLAAQPLPVPQPLPQPAVGTDSAEQPAIGTAQATPIEHREVAWWQPIGMDREVARYYLWLLLFIGIAVLTHLLSWVWMPRERFLIGVAARRRRFGWARRR</sequence>
<evidence type="ECO:0000313" key="9">
    <source>
        <dbReference type="Proteomes" id="UP000254869"/>
    </source>
</evidence>
<evidence type="ECO:0000256" key="7">
    <source>
        <dbReference type="SAM" id="SignalP"/>
    </source>
</evidence>
<evidence type="ECO:0000256" key="6">
    <source>
        <dbReference type="SAM" id="Phobius"/>
    </source>
</evidence>